<dbReference type="GO" id="GO:0009055">
    <property type="term" value="F:electron transfer activity"/>
    <property type="evidence" value="ECO:0007669"/>
    <property type="project" value="InterPro"/>
</dbReference>
<dbReference type="AlphaFoldDB" id="A0A840HU97"/>
<evidence type="ECO:0000259" key="15">
    <source>
        <dbReference type="SMART" id="SM00867"/>
    </source>
</evidence>
<dbReference type="InterPro" id="IPR011577">
    <property type="entry name" value="Cyt_b561_bac/Ni-Hgenase"/>
</dbReference>
<evidence type="ECO:0000256" key="2">
    <source>
        <dbReference type="ARBA" id="ARBA00004651"/>
    </source>
</evidence>
<comment type="cofactor">
    <cofactor evidence="1">
        <name>heme b</name>
        <dbReference type="ChEBI" id="CHEBI:60344"/>
    </cofactor>
</comment>
<evidence type="ECO:0000256" key="11">
    <source>
        <dbReference type="ARBA" id="ARBA00023136"/>
    </source>
</evidence>
<evidence type="ECO:0000256" key="12">
    <source>
        <dbReference type="ARBA" id="ARBA00037975"/>
    </source>
</evidence>
<evidence type="ECO:0000256" key="1">
    <source>
        <dbReference type="ARBA" id="ARBA00001970"/>
    </source>
</evidence>
<dbReference type="GO" id="GO:0005886">
    <property type="term" value="C:plasma membrane"/>
    <property type="evidence" value="ECO:0007669"/>
    <property type="project" value="UniProtKB-SubCell"/>
</dbReference>
<evidence type="ECO:0000256" key="8">
    <source>
        <dbReference type="ARBA" id="ARBA00022982"/>
    </source>
</evidence>
<dbReference type="GO" id="GO:0022904">
    <property type="term" value="P:respiratory electron transport chain"/>
    <property type="evidence" value="ECO:0007669"/>
    <property type="project" value="InterPro"/>
</dbReference>
<dbReference type="SUPFAM" id="SSF101874">
    <property type="entry name" value="YceI-like"/>
    <property type="match status" value="1"/>
</dbReference>
<sequence length="429" mass="45486">MTANDPSAPAVRYSIAAIILHWLLAAALTFQLAMGLGLEDLGAKAFAQYQLHKSVGIAILLMTLLRIGVRLGVPRPSPAERGWPGFLASAVHAGLYVFMIGAPLTGWMLVSTAKIKVPTLLFGTVPLPHLPLPDGFGGLSSGAHEVLAYLGIALILLHIAGAVRHHWLLRDGLIYRMTPVRSWMAAVLLAALLPAGWVAGRTLLTPSQTPAAVPSPRAAQVLPTADVRQVADIAAVNEMTPAAKETEAEETAEAKDDRPPPSWTILPGGTLNFAAAYGEDSYNGSFGRWSGEIVMDPDKPESASIRIDIDMASATMNDATQNTMLAGEDFFAVSQYSKAVFRSTKVQKIGAMAYRANGTLTLKGISKPQTIRFDLAGSGRKRHVRGSATVDRLGHNVGSGSDSQGIAPNVNVSFAFDAETMTSTNSSKK</sequence>
<dbReference type="InterPro" id="IPR036761">
    <property type="entry name" value="TTHA0802/YceI-like_sf"/>
</dbReference>
<dbReference type="GO" id="GO:0046872">
    <property type="term" value="F:metal ion binding"/>
    <property type="evidence" value="ECO:0007669"/>
    <property type="project" value="UniProtKB-KW"/>
</dbReference>
<dbReference type="EMBL" id="JACHOV010000004">
    <property type="protein sequence ID" value="MBB4641076.1"/>
    <property type="molecule type" value="Genomic_DNA"/>
</dbReference>
<dbReference type="PANTHER" id="PTHR30529">
    <property type="entry name" value="CYTOCHROME B561"/>
    <property type="match status" value="1"/>
</dbReference>
<dbReference type="RefSeq" id="WP_184474889.1">
    <property type="nucleotide sequence ID" value="NZ_JACHOV010000004.1"/>
</dbReference>
<evidence type="ECO:0000256" key="4">
    <source>
        <dbReference type="ARBA" id="ARBA00022475"/>
    </source>
</evidence>
<evidence type="ECO:0000256" key="6">
    <source>
        <dbReference type="ARBA" id="ARBA00022692"/>
    </source>
</evidence>
<evidence type="ECO:0000313" key="16">
    <source>
        <dbReference type="EMBL" id="MBB4641076.1"/>
    </source>
</evidence>
<dbReference type="SMART" id="SM00867">
    <property type="entry name" value="YceI"/>
    <property type="match status" value="1"/>
</dbReference>
<feature type="transmembrane region" description="Helical" evidence="14">
    <location>
        <begin position="183"/>
        <end position="200"/>
    </location>
</feature>
<evidence type="ECO:0000256" key="3">
    <source>
        <dbReference type="ARBA" id="ARBA00022448"/>
    </source>
</evidence>
<keyword evidence="6 14" id="KW-0812">Transmembrane</keyword>
<comment type="subcellular location">
    <subcellularLocation>
        <location evidence="2">Cell membrane</location>
        <topology evidence="2">Multi-pass membrane protein</topology>
    </subcellularLocation>
</comment>
<comment type="similarity">
    <text evidence="12">Belongs to the cytochrome b561 family.</text>
</comment>
<keyword evidence="4" id="KW-1003">Cell membrane</keyword>
<keyword evidence="3" id="KW-0813">Transport</keyword>
<name>A0A840HU97_9SPHN</name>
<comment type="caution">
    <text evidence="16">The sequence shown here is derived from an EMBL/GenBank/DDBJ whole genome shotgun (WGS) entry which is preliminary data.</text>
</comment>
<dbReference type="GO" id="GO:0020037">
    <property type="term" value="F:heme binding"/>
    <property type="evidence" value="ECO:0007669"/>
    <property type="project" value="TreeGrafter"/>
</dbReference>
<keyword evidence="7" id="KW-0479">Metal-binding</keyword>
<evidence type="ECO:0000256" key="7">
    <source>
        <dbReference type="ARBA" id="ARBA00022723"/>
    </source>
</evidence>
<feature type="transmembrane region" description="Helical" evidence="14">
    <location>
        <begin position="85"/>
        <end position="110"/>
    </location>
</feature>
<keyword evidence="8" id="KW-0249">Electron transport</keyword>
<dbReference type="Pfam" id="PF01292">
    <property type="entry name" value="Ni_hydr_CYTB"/>
    <property type="match status" value="1"/>
</dbReference>
<reference evidence="16 17" key="1">
    <citation type="submission" date="2020-08" db="EMBL/GenBank/DDBJ databases">
        <title>Genomic Encyclopedia of Type Strains, Phase IV (KMG-IV): sequencing the most valuable type-strain genomes for metagenomic binning, comparative biology and taxonomic classification.</title>
        <authorList>
            <person name="Goeker M."/>
        </authorList>
    </citation>
    <scope>NUCLEOTIDE SEQUENCE [LARGE SCALE GENOMIC DNA]</scope>
    <source>
        <strain evidence="16 17">DSM 7465</strain>
    </source>
</reference>
<feature type="transmembrane region" description="Helical" evidence="14">
    <location>
        <begin position="12"/>
        <end position="34"/>
    </location>
</feature>
<evidence type="ECO:0000256" key="10">
    <source>
        <dbReference type="ARBA" id="ARBA00023004"/>
    </source>
</evidence>
<feature type="transmembrane region" description="Helical" evidence="14">
    <location>
        <begin position="146"/>
        <end position="163"/>
    </location>
</feature>
<dbReference type="InterPro" id="IPR016174">
    <property type="entry name" value="Di-haem_cyt_TM"/>
</dbReference>
<proteinExistence type="inferred from homology"/>
<keyword evidence="5" id="KW-0349">Heme</keyword>
<evidence type="ECO:0000256" key="14">
    <source>
        <dbReference type="SAM" id="Phobius"/>
    </source>
</evidence>
<evidence type="ECO:0000256" key="13">
    <source>
        <dbReference type="SAM" id="MobiDB-lite"/>
    </source>
</evidence>
<keyword evidence="10" id="KW-0408">Iron</keyword>
<keyword evidence="9 14" id="KW-1133">Transmembrane helix</keyword>
<protein>
    <submittedName>
        <fullName evidence="16">Cytochrome b561/polyisoprenoid-binding protein YceI</fullName>
    </submittedName>
</protein>
<dbReference type="InterPro" id="IPR007372">
    <property type="entry name" value="Lipid/polyisoprenoid-bd_YceI"/>
</dbReference>
<dbReference type="Gene3D" id="2.40.128.110">
    <property type="entry name" value="Lipid/polyisoprenoid-binding, YceI-like"/>
    <property type="match status" value="1"/>
</dbReference>
<keyword evidence="17" id="KW-1185">Reference proteome</keyword>
<dbReference type="PANTHER" id="PTHR30529:SF1">
    <property type="entry name" value="CYTOCHROME B561 HOMOLOG 2"/>
    <property type="match status" value="1"/>
</dbReference>
<gene>
    <name evidence="16" type="ORF">HNQ99_001380</name>
</gene>
<dbReference type="Pfam" id="PF04264">
    <property type="entry name" value="YceI"/>
    <property type="match status" value="1"/>
</dbReference>
<evidence type="ECO:0000313" key="17">
    <source>
        <dbReference type="Proteomes" id="UP000575068"/>
    </source>
</evidence>
<organism evidence="16 17">
    <name type="scientific">Rhizorhapis suberifaciens</name>
    <name type="common">corky root of lettuce</name>
    <dbReference type="NCBI Taxonomy" id="13656"/>
    <lineage>
        <taxon>Bacteria</taxon>
        <taxon>Pseudomonadati</taxon>
        <taxon>Pseudomonadota</taxon>
        <taxon>Alphaproteobacteria</taxon>
        <taxon>Sphingomonadales</taxon>
        <taxon>Sphingomonadaceae</taxon>
        <taxon>Rhizorhapis</taxon>
    </lineage>
</organism>
<dbReference type="InterPro" id="IPR052168">
    <property type="entry name" value="Cytochrome_b561_oxidase"/>
</dbReference>
<keyword evidence="11 14" id="KW-0472">Membrane</keyword>
<accession>A0A840HU97</accession>
<evidence type="ECO:0000256" key="9">
    <source>
        <dbReference type="ARBA" id="ARBA00022989"/>
    </source>
</evidence>
<feature type="transmembrane region" description="Helical" evidence="14">
    <location>
        <begin position="54"/>
        <end position="73"/>
    </location>
</feature>
<evidence type="ECO:0000256" key="5">
    <source>
        <dbReference type="ARBA" id="ARBA00022617"/>
    </source>
</evidence>
<dbReference type="Proteomes" id="UP000575068">
    <property type="component" value="Unassembled WGS sequence"/>
</dbReference>
<feature type="domain" description="Lipid/polyisoprenoid-binding YceI-like" evidence="15">
    <location>
        <begin position="262"/>
        <end position="419"/>
    </location>
</feature>
<feature type="region of interest" description="Disordered" evidence="13">
    <location>
        <begin position="238"/>
        <end position="262"/>
    </location>
</feature>
<dbReference type="SUPFAM" id="SSF81342">
    <property type="entry name" value="Transmembrane di-heme cytochromes"/>
    <property type="match status" value="1"/>
</dbReference>